<feature type="transmembrane region" description="Helical" evidence="1">
    <location>
        <begin position="21"/>
        <end position="48"/>
    </location>
</feature>
<evidence type="ECO:0000313" key="3">
    <source>
        <dbReference type="Proteomes" id="UP000325273"/>
    </source>
</evidence>
<accession>A0A5B0G2F6</accession>
<keyword evidence="1" id="KW-0472">Membrane</keyword>
<keyword evidence="3" id="KW-1185">Reference proteome</keyword>
<dbReference type="RefSeq" id="WP_149676620.1">
    <property type="nucleotide sequence ID" value="NZ_VTUZ01000080.1"/>
</dbReference>
<proteinExistence type="predicted"/>
<dbReference type="Proteomes" id="UP000325273">
    <property type="component" value="Unassembled WGS sequence"/>
</dbReference>
<protein>
    <submittedName>
        <fullName evidence="2">Uncharacterized protein</fullName>
    </submittedName>
</protein>
<gene>
    <name evidence="2" type="ORF">FVF58_48570</name>
</gene>
<feature type="transmembrane region" description="Helical" evidence="1">
    <location>
        <begin position="54"/>
        <end position="71"/>
    </location>
</feature>
<comment type="caution">
    <text evidence="2">The sequence shown here is derived from an EMBL/GenBank/DDBJ whole genome shotgun (WGS) entry which is preliminary data.</text>
</comment>
<keyword evidence="1" id="KW-1133">Transmembrane helix</keyword>
<evidence type="ECO:0000256" key="1">
    <source>
        <dbReference type="SAM" id="Phobius"/>
    </source>
</evidence>
<sequence length="145" mass="14863">MHEPTAQTPLQSALAVGRVSAALDALTSVIAGFALLAGARAFMFIALLGWREPVLGGAGLVLLAMVGWLRWRCGGIAAAHAAPQSRSTMYRAGGPCAGAAMMSGRIQLSCTDVRNVACYNRPTQCDATARSGATVKPASCGSART</sequence>
<dbReference type="AlphaFoldDB" id="A0A5B0G2F6"/>
<keyword evidence="1" id="KW-0812">Transmembrane</keyword>
<name>A0A5B0G2F6_9BURK</name>
<reference evidence="2 3" key="1">
    <citation type="submission" date="2019-08" db="EMBL/GenBank/DDBJ databases">
        <title>Paraburkholderia sp. DCY113.</title>
        <authorList>
            <person name="Kang J."/>
        </authorList>
    </citation>
    <scope>NUCLEOTIDE SEQUENCE [LARGE SCALE GENOMIC DNA]</scope>
    <source>
        <strain evidence="2 3">DCY113</strain>
    </source>
</reference>
<dbReference type="EMBL" id="VTUZ01000080">
    <property type="protein sequence ID" value="KAA0997586.1"/>
    <property type="molecule type" value="Genomic_DNA"/>
</dbReference>
<evidence type="ECO:0000313" key="2">
    <source>
        <dbReference type="EMBL" id="KAA0997586.1"/>
    </source>
</evidence>
<organism evidence="2 3">
    <name type="scientific">Paraburkholderia panacisoli</name>
    <dbReference type="NCBI Taxonomy" id="2603818"/>
    <lineage>
        <taxon>Bacteria</taxon>
        <taxon>Pseudomonadati</taxon>
        <taxon>Pseudomonadota</taxon>
        <taxon>Betaproteobacteria</taxon>
        <taxon>Burkholderiales</taxon>
        <taxon>Burkholderiaceae</taxon>
        <taxon>Paraburkholderia</taxon>
    </lineage>
</organism>